<comment type="caution">
    <text evidence="7">The sequence shown here is derived from an EMBL/GenBank/DDBJ whole genome shotgun (WGS) entry which is preliminary data.</text>
</comment>
<keyword evidence="3" id="KW-0378">Hydrolase</keyword>
<evidence type="ECO:0000313" key="7">
    <source>
        <dbReference type="EMBL" id="SMP24910.1"/>
    </source>
</evidence>
<organism evidence="7 8">
    <name type="scientific">Shimia sagamensis</name>
    <dbReference type="NCBI Taxonomy" id="1566352"/>
    <lineage>
        <taxon>Bacteria</taxon>
        <taxon>Pseudomonadati</taxon>
        <taxon>Pseudomonadota</taxon>
        <taxon>Alphaproteobacteria</taxon>
        <taxon>Rhodobacterales</taxon>
        <taxon>Roseobacteraceae</taxon>
    </lineage>
</organism>
<dbReference type="PANTHER" id="PTHR43806">
    <property type="entry name" value="PEPTIDASE S8"/>
    <property type="match status" value="1"/>
</dbReference>
<dbReference type="InterPro" id="IPR036852">
    <property type="entry name" value="Peptidase_S8/S53_dom_sf"/>
</dbReference>
<evidence type="ECO:0000259" key="6">
    <source>
        <dbReference type="Pfam" id="PF00082"/>
    </source>
</evidence>
<dbReference type="InterPro" id="IPR050131">
    <property type="entry name" value="Peptidase_S8_subtilisin-like"/>
</dbReference>
<dbReference type="EMBL" id="FXTY01000005">
    <property type="protein sequence ID" value="SMP24910.1"/>
    <property type="molecule type" value="Genomic_DNA"/>
</dbReference>
<dbReference type="Gene3D" id="3.40.50.200">
    <property type="entry name" value="Peptidase S8/S53 domain"/>
    <property type="match status" value="2"/>
</dbReference>
<protein>
    <submittedName>
        <fullName evidence="7">Subtilase family protein</fullName>
    </submittedName>
</protein>
<evidence type="ECO:0000313" key="8">
    <source>
        <dbReference type="Proteomes" id="UP001157961"/>
    </source>
</evidence>
<evidence type="ECO:0000256" key="3">
    <source>
        <dbReference type="ARBA" id="ARBA00022801"/>
    </source>
</evidence>
<dbReference type="InterPro" id="IPR000209">
    <property type="entry name" value="Peptidase_S8/S53_dom"/>
</dbReference>
<sequence length="714" mass="77286">MTYTWTDLPPRQQPRDPLAYFALNPMQRFFEADRDFANETPADTDPVDYEDQMWLALISVAKRDDNDRSWSLNDLQNKAANYDPPLPAGSLIIPGEYRHSFRERTDLDVVSIYAKRAYLNAANAADGEHRLGIESITTCAPLDRRSLHPSSEPFLPPAVTQSISSEAVVTAVIDHGIAIAHDLFRREEDGNLVLSRVDFFLNMDDVSQTAGQLPASLGRVWTRSEIETVLKKHLHNGLLDEAEVYRELGLINWQDRPFNSCAHRVSHGTHVAGLAAGYDAGEPVGEDRRIIAIQLPTSVVRNTMGYGIETTIEKALGFVAEHIQNYVQDGEPVTPPLVINFSFGNFLGPHDGTGVVSRAIHTALAEMSLSTNQPRLLLLPSGNGNLSRCHAVIELTEQAPEKEIDWVLQPSDRSASVLSIWLPLMPVVPDAALTVSITLPGENEALIITVGMVPQFTLINRTSPDGGEVVIGIVVYYPPKTPTFRGQIMIVALPTDNPKDVRPVAPFGNWALRFVKSEGVGSLKLNAWVQRDETLPGFPEFGRQSRLSDQNYPRFKAPGGKVLDEDPPSGVSLVRRAGMINGIGCGTLPAVIAGYVDSDGKMAAYSAGGPTLNVSRLFGPDASAVSDDSVALHGVLSAGSSSGSRVSMNGTSVSTPQVARWAAGKMAASPNLPFGRADVFAQALADDPYQPDKPAPSRTGGGRLRLPSVFGGLR</sequence>
<keyword evidence="2" id="KW-0645">Protease</keyword>
<dbReference type="SUPFAM" id="SSF52743">
    <property type="entry name" value="Subtilisin-like"/>
    <property type="match status" value="1"/>
</dbReference>
<accession>A0ABY1P616</accession>
<gene>
    <name evidence="7" type="ORF">SAMN06265373_10521</name>
</gene>
<dbReference type="Pfam" id="PF00082">
    <property type="entry name" value="Peptidase_S8"/>
    <property type="match status" value="1"/>
</dbReference>
<feature type="region of interest" description="Disordered" evidence="5">
    <location>
        <begin position="686"/>
        <end position="714"/>
    </location>
</feature>
<evidence type="ECO:0000256" key="1">
    <source>
        <dbReference type="ARBA" id="ARBA00011073"/>
    </source>
</evidence>
<comment type="similarity">
    <text evidence="1">Belongs to the peptidase S8 family.</text>
</comment>
<reference evidence="7 8" key="1">
    <citation type="submission" date="2017-05" db="EMBL/GenBank/DDBJ databases">
        <authorList>
            <person name="Varghese N."/>
            <person name="Submissions S."/>
        </authorList>
    </citation>
    <scope>NUCLEOTIDE SEQUENCE [LARGE SCALE GENOMIC DNA]</scope>
    <source>
        <strain evidence="7 8">DSM 29734</strain>
    </source>
</reference>
<dbReference type="PANTHER" id="PTHR43806:SF11">
    <property type="entry name" value="CEREVISIN-RELATED"/>
    <property type="match status" value="1"/>
</dbReference>
<dbReference type="PROSITE" id="PS00137">
    <property type="entry name" value="SUBTILASE_HIS"/>
    <property type="match status" value="1"/>
</dbReference>
<evidence type="ECO:0000256" key="4">
    <source>
        <dbReference type="ARBA" id="ARBA00022825"/>
    </source>
</evidence>
<keyword evidence="8" id="KW-1185">Reference proteome</keyword>
<dbReference type="InterPro" id="IPR022398">
    <property type="entry name" value="Peptidase_S8_His-AS"/>
</dbReference>
<feature type="domain" description="Peptidase S8/S53" evidence="6">
    <location>
        <begin position="167"/>
        <end position="672"/>
    </location>
</feature>
<evidence type="ECO:0000256" key="5">
    <source>
        <dbReference type="SAM" id="MobiDB-lite"/>
    </source>
</evidence>
<dbReference type="InterPro" id="IPR015500">
    <property type="entry name" value="Peptidase_S8_subtilisin-rel"/>
</dbReference>
<dbReference type="Proteomes" id="UP001157961">
    <property type="component" value="Unassembled WGS sequence"/>
</dbReference>
<name>A0ABY1P616_9RHOB</name>
<proteinExistence type="inferred from homology"/>
<dbReference type="PRINTS" id="PR00723">
    <property type="entry name" value="SUBTILISIN"/>
</dbReference>
<dbReference type="RefSeq" id="WP_283426445.1">
    <property type="nucleotide sequence ID" value="NZ_FXTY01000005.1"/>
</dbReference>
<evidence type="ECO:0000256" key="2">
    <source>
        <dbReference type="ARBA" id="ARBA00022670"/>
    </source>
</evidence>
<keyword evidence="4" id="KW-0720">Serine protease</keyword>